<dbReference type="Proteomes" id="UP000886520">
    <property type="component" value="Chromosome 19"/>
</dbReference>
<name>A0A9D4UCE3_ADICA</name>
<comment type="caution">
    <text evidence="1">The sequence shown here is derived from an EMBL/GenBank/DDBJ whole genome shotgun (WGS) entry which is preliminary data.</text>
</comment>
<organism evidence="1 2">
    <name type="scientific">Adiantum capillus-veneris</name>
    <name type="common">Maidenhair fern</name>
    <dbReference type="NCBI Taxonomy" id="13818"/>
    <lineage>
        <taxon>Eukaryota</taxon>
        <taxon>Viridiplantae</taxon>
        <taxon>Streptophyta</taxon>
        <taxon>Embryophyta</taxon>
        <taxon>Tracheophyta</taxon>
        <taxon>Polypodiopsida</taxon>
        <taxon>Polypodiidae</taxon>
        <taxon>Polypodiales</taxon>
        <taxon>Pteridineae</taxon>
        <taxon>Pteridaceae</taxon>
        <taxon>Vittarioideae</taxon>
        <taxon>Adiantum</taxon>
    </lineage>
</organism>
<dbReference type="AlphaFoldDB" id="A0A9D4UCE3"/>
<accession>A0A9D4UCE3</accession>
<protein>
    <submittedName>
        <fullName evidence="1">Uncharacterized protein</fullName>
    </submittedName>
</protein>
<dbReference type="OrthoDB" id="2005865at2759"/>
<gene>
    <name evidence="1" type="ORF">GOP47_0020010</name>
</gene>
<evidence type="ECO:0000313" key="2">
    <source>
        <dbReference type="Proteomes" id="UP000886520"/>
    </source>
</evidence>
<sequence length="210" mass="24154">MGGGISNLFEEQNKIELVFKYPNRHGAAIYHDSNGNYYYRCGDVPGMAPEFVGAYYNADCYVDLKGSQYRVVGDPDLVDEFGNIVVNEEEFDVAEKQPELPMTLFKTAIWVKRIFTDHLGDGLYRGQPELGSTFYKCMDPVLRELTEEKYLYIFEDRSKPGYPSLIVDKYERRYCKTIQIDLHNFKINGVSVSTLDPDAIKPKSVEKELR</sequence>
<proteinExistence type="predicted"/>
<evidence type="ECO:0000313" key="1">
    <source>
        <dbReference type="EMBL" id="KAI5065315.1"/>
    </source>
</evidence>
<dbReference type="EMBL" id="JABFUD020000019">
    <property type="protein sequence ID" value="KAI5065315.1"/>
    <property type="molecule type" value="Genomic_DNA"/>
</dbReference>
<reference evidence="1" key="1">
    <citation type="submission" date="2021-01" db="EMBL/GenBank/DDBJ databases">
        <title>Adiantum capillus-veneris genome.</title>
        <authorList>
            <person name="Fang Y."/>
            <person name="Liao Q."/>
        </authorList>
    </citation>
    <scope>NUCLEOTIDE SEQUENCE</scope>
    <source>
        <strain evidence="1">H3</strain>
        <tissue evidence="1">Leaf</tissue>
    </source>
</reference>
<keyword evidence="2" id="KW-1185">Reference proteome</keyword>